<evidence type="ECO:0008006" key="5">
    <source>
        <dbReference type="Google" id="ProtNLM"/>
    </source>
</evidence>
<keyword evidence="2" id="KW-0472">Membrane</keyword>
<dbReference type="Proteomes" id="UP000603453">
    <property type="component" value="Unassembled WGS sequence"/>
</dbReference>
<keyword evidence="2" id="KW-0812">Transmembrane</keyword>
<evidence type="ECO:0000256" key="1">
    <source>
        <dbReference type="SAM" id="MobiDB-lite"/>
    </source>
</evidence>
<accession>A0A8H7VGA2</accession>
<proteinExistence type="predicted"/>
<keyword evidence="4" id="KW-1185">Reference proteome</keyword>
<dbReference type="InterPro" id="IPR037293">
    <property type="entry name" value="Gal_Oxidase_central_sf"/>
</dbReference>
<dbReference type="PANTHER" id="PTHR16861:SF4">
    <property type="entry name" value="SH3 DOMAIN PROTEIN (AFU_ORTHOLOGUE AFUA_1G13610)"/>
    <property type="match status" value="1"/>
</dbReference>
<dbReference type="InterPro" id="IPR015915">
    <property type="entry name" value="Kelch-typ_b-propeller"/>
</dbReference>
<gene>
    <name evidence="3" type="ORF">INT47_009118</name>
</gene>
<name>A0A8H7VGA2_9FUNG</name>
<reference evidence="3" key="1">
    <citation type="submission" date="2020-12" db="EMBL/GenBank/DDBJ databases">
        <title>Metabolic potential, ecology and presence of endohyphal bacteria is reflected in genomic diversity of Mucoromycotina.</title>
        <authorList>
            <person name="Muszewska A."/>
            <person name="Okrasinska A."/>
            <person name="Steczkiewicz K."/>
            <person name="Drgas O."/>
            <person name="Orlowska M."/>
            <person name="Perlinska-Lenart U."/>
            <person name="Aleksandrzak-Piekarczyk T."/>
            <person name="Szatraj K."/>
            <person name="Zielenkiewicz U."/>
            <person name="Pilsyk S."/>
            <person name="Malc E."/>
            <person name="Mieczkowski P."/>
            <person name="Kruszewska J.S."/>
            <person name="Biernat P."/>
            <person name="Pawlowska J."/>
        </authorList>
    </citation>
    <scope>NUCLEOTIDE SEQUENCE</scope>
    <source>
        <strain evidence="3">WA0000017839</strain>
    </source>
</reference>
<keyword evidence="2" id="KW-1133">Transmembrane helix</keyword>
<evidence type="ECO:0000313" key="3">
    <source>
        <dbReference type="EMBL" id="KAG2213444.1"/>
    </source>
</evidence>
<feature type="region of interest" description="Disordered" evidence="1">
    <location>
        <begin position="315"/>
        <end position="351"/>
    </location>
</feature>
<evidence type="ECO:0000256" key="2">
    <source>
        <dbReference type="SAM" id="Phobius"/>
    </source>
</evidence>
<feature type="compositionally biased region" description="Basic and acidic residues" evidence="1">
    <location>
        <begin position="325"/>
        <end position="334"/>
    </location>
</feature>
<dbReference type="AlphaFoldDB" id="A0A8H7VGA2"/>
<dbReference type="OrthoDB" id="10251809at2759"/>
<dbReference type="SUPFAM" id="SSF117281">
    <property type="entry name" value="Kelch motif"/>
    <property type="match status" value="1"/>
</dbReference>
<dbReference type="Gene3D" id="2.130.10.80">
    <property type="entry name" value="Galactose oxidase/kelch, beta-propeller"/>
    <property type="match status" value="1"/>
</dbReference>
<evidence type="ECO:0000313" key="4">
    <source>
        <dbReference type="Proteomes" id="UP000603453"/>
    </source>
</evidence>
<feature type="transmembrane region" description="Helical" evidence="2">
    <location>
        <begin position="357"/>
        <end position="380"/>
    </location>
</feature>
<protein>
    <recommendedName>
        <fullName evidence="5">Galactose oxidase</fullName>
    </recommendedName>
</protein>
<dbReference type="EMBL" id="JAEPRD010000003">
    <property type="protein sequence ID" value="KAG2213444.1"/>
    <property type="molecule type" value="Genomic_DNA"/>
</dbReference>
<sequence length="459" mass="50812">MYELDLNSLPSGPVSNMTKEWSLVTVNQSPSVPQDEYRYASQFVLLPDGSLFFDGGYNENNPLVARNASYNPQNNIWTVLSGDSYNDAKNGGYRQISIERNAVQNFTYTSNKPLANLTYEVISELDSTKRLVKSIYGYNYVTELNLNTRIWTSRESEPFLDNDFPILIGDQTGTYHPGSKSIIFTGGFLMNALLVGSTRAMNYYITFDTESSRWGAQLTNGNSIPTPRVGHTATMLNTGNDILIYGGIIQNTDDKVEGTLSADYLYTLNLVDFSWTFHNNLVTSIGPRAFHSELSSLTSLSLYDNPAADILVANKTSTDSQSNDQSKDQSKDQSEDQSQNQTEDQSKGQSKGISSGAIAGIVVGVVAVIAIVGFTVFYHTKNKYKEEKMKELHVDWDEIENEYREAPPIGVRISVGSSRMKDNLAPPDTLEANTGRSLDTCSPTLTDVNTIKPDTDQKI</sequence>
<dbReference type="PANTHER" id="PTHR16861">
    <property type="entry name" value="GLYCOPROTEIN 38"/>
    <property type="match status" value="1"/>
</dbReference>
<comment type="caution">
    <text evidence="3">The sequence shown here is derived from an EMBL/GenBank/DDBJ whole genome shotgun (WGS) entry which is preliminary data.</text>
</comment>
<organism evidence="3 4">
    <name type="scientific">Mucor saturninus</name>
    <dbReference type="NCBI Taxonomy" id="64648"/>
    <lineage>
        <taxon>Eukaryota</taxon>
        <taxon>Fungi</taxon>
        <taxon>Fungi incertae sedis</taxon>
        <taxon>Mucoromycota</taxon>
        <taxon>Mucoromycotina</taxon>
        <taxon>Mucoromycetes</taxon>
        <taxon>Mucorales</taxon>
        <taxon>Mucorineae</taxon>
        <taxon>Mucoraceae</taxon>
        <taxon>Mucor</taxon>
    </lineage>
</organism>